<dbReference type="RefSeq" id="WP_231486131.1">
    <property type="nucleotide sequence ID" value="NZ_BAAAZO010000011.1"/>
</dbReference>
<name>A0ABP7AEB0_9ACTN</name>
<dbReference type="InterPro" id="IPR036291">
    <property type="entry name" value="NAD(P)-bd_dom_sf"/>
</dbReference>
<dbReference type="SMART" id="SM00822">
    <property type="entry name" value="PKS_KR"/>
    <property type="match status" value="1"/>
</dbReference>
<protein>
    <submittedName>
        <fullName evidence="5">SDR family oxidoreductase</fullName>
    </submittedName>
</protein>
<dbReference type="Pfam" id="PF00106">
    <property type="entry name" value="adh_short"/>
    <property type="match status" value="1"/>
</dbReference>
<evidence type="ECO:0000256" key="1">
    <source>
        <dbReference type="ARBA" id="ARBA00006484"/>
    </source>
</evidence>
<keyword evidence="6" id="KW-1185">Reference proteome</keyword>
<dbReference type="Gene3D" id="3.40.50.720">
    <property type="entry name" value="NAD(P)-binding Rossmann-like Domain"/>
    <property type="match status" value="1"/>
</dbReference>
<proteinExistence type="inferred from homology"/>
<dbReference type="SUPFAM" id="SSF51735">
    <property type="entry name" value="NAD(P)-binding Rossmann-fold domains"/>
    <property type="match status" value="1"/>
</dbReference>
<evidence type="ECO:0000256" key="2">
    <source>
        <dbReference type="ARBA" id="ARBA00023002"/>
    </source>
</evidence>
<dbReference type="InterPro" id="IPR002347">
    <property type="entry name" value="SDR_fam"/>
</dbReference>
<sequence length="230" mass="23596">MTTVKGAVALVTGGQRGLGQAFAQALLDEGAAKVYVTARQPTPTEDPRLVPLPLDVTDEQSILRLAEAAPDVNIVINNAGTIAPAGLTEISPDDTRAVFETNVFGPLRVAQVFAPILAANGGGALVDIHSVLSWIAGSGVYGASKAAFWSVTNSLRPILARSGTQVLGVHLGYAKTDMTAALDVPKIDPADVARGTVAAILAGDTEYLADDVSRFAKGALTGPPEALAMV</sequence>
<feature type="domain" description="Ketoreductase" evidence="4">
    <location>
        <begin position="7"/>
        <end position="143"/>
    </location>
</feature>
<dbReference type="InterPro" id="IPR057326">
    <property type="entry name" value="KR_dom"/>
</dbReference>
<dbReference type="PANTHER" id="PTHR44169">
    <property type="entry name" value="NADPH-DEPENDENT 1-ACYLDIHYDROXYACETONE PHOSPHATE REDUCTASE"/>
    <property type="match status" value="1"/>
</dbReference>
<evidence type="ECO:0000313" key="5">
    <source>
        <dbReference type="EMBL" id="GAA3630648.1"/>
    </source>
</evidence>
<reference evidence="6" key="1">
    <citation type="journal article" date="2019" name="Int. J. Syst. Evol. Microbiol.">
        <title>The Global Catalogue of Microorganisms (GCM) 10K type strain sequencing project: providing services to taxonomists for standard genome sequencing and annotation.</title>
        <authorList>
            <consortium name="The Broad Institute Genomics Platform"/>
            <consortium name="The Broad Institute Genome Sequencing Center for Infectious Disease"/>
            <person name="Wu L."/>
            <person name="Ma J."/>
        </authorList>
    </citation>
    <scope>NUCLEOTIDE SEQUENCE [LARGE SCALE GENOMIC DNA]</scope>
    <source>
        <strain evidence="6">JCM 16902</strain>
    </source>
</reference>
<evidence type="ECO:0000259" key="4">
    <source>
        <dbReference type="SMART" id="SM00822"/>
    </source>
</evidence>
<dbReference type="PRINTS" id="PR00081">
    <property type="entry name" value="GDHRDH"/>
</dbReference>
<dbReference type="PRINTS" id="PR00080">
    <property type="entry name" value="SDRFAMILY"/>
</dbReference>
<dbReference type="Proteomes" id="UP001501074">
    <property type="component" value="Unassembled WGS sequence"/>
</dbReference>
<evidence type="ECO:0000256" key="3">
    <source>
        <dbReference type="RuleBase" id="RU000363"/>
    </source>
</evidence>
<dbReference type="PANTHER" id="PTHR44169:SF6">
    <property type="entry name" value="NADPH-DEPENDENT 1-ACYLDIHYDROXYACETONE PHOSPHATE REDUCTASE"/>
    <property type="match status" value="1"/>
</dbReference>
<gene>
    <name evidence="5" type="ORF">GCM10022223_55560</name>
</gene>
<keyword evidence="2" id="KW-0560">Oxidoreductase</keyword>
<dbReference type="NCBIfam" id="NF006119">
    <property type="entry name" value="PRK08264.1-5"/>
    <property type="match status" value="1"/>
</dbReference>
<comment type="similarity">
    <text evidence="1 3">Belongs to the short-chain dehydrogenases/reductases (SDR) family.</text>
</comment>
<organism evidence="5 6">
    <name type="scientific">Kineosporia mesophila</name>
    <dbReference type="NCBI Taxonomy" id="566012"/>
    <lineage>
        <taxon>Bacteria</taxon>
        <taxon>Bacillati</taxon>
        <taxon>Actinomycetota</taxon>
        <taxon>Actinomycetes</taxon>
        <taxon>Kineosporiales</taxon>
        <taxon>Kineosporiaceae</taxon>
        <taxon>Kineosporia</taxon>
    </lineage>
</organism>
<accession>A0ABP7AEB0</accession>
<dbReference type="EMBL" id="BAAAZO010000011">
    <property type="protein sequence ID" value="GAA3630648.1"/>
    <property type="molecule type" value="Genomic_DNA"/>
</dbReference>
<evidence type="ECO:0000313" key="6">
    <source>
        <dbReference type="Proteomes" id="UP001501074"/>
    </source>
</evidence>
<comment type="caution">
    <text evidence="5">The sequence shown here is derived from an EMBL/GenBank/DDBJ whole genome shotgun (WGS) entry which is preliminary data.</text>
</comment>